<sequence length="39" mass="4385">MRLLLSRACNVAVSTEVDLRKHASSTNKSTELSITRKMH</sequence>
<dbReference type="EMBL" id="GBRH01188736">
    <property type="protein sequence ID" value="JAE09160.1"/>
    <property type="molecule type" value="Transcribed_RNA"/>
</dbReference>
<reference evidence="1" key="2">
    <citation type="journal article" date="2015" name="Data Brief">
        <title>Shoot transcriptome of the giant reed, Arundo donax.</title>
        <authorList>
            <person name="Barrero R.A."/>
            <person name="Guerrero F.D."/>
            <person name="Moolhuijzen P."/>
            <person name="Goolsby J.A."/>
            <person name="Tidwell J."/>
            <person name="Bellgard S.E."/>
            <person name="Bellgard M.I."/>
        </authorList>
    </citation>
    <scope>NUCLEOTIDE SEQUENCE</scope>
    <source>
        <tissue evidence="1">Shoot tissue taken approximately 20 cm above the soil surface</tissue>
    </source>
</reference>
<evidence type="ECO:0000313" key="1">
    <source>
        <dbReference type="EMBL" id="JAE09160.1"/>
    </source>
</evidence>
<name>A0A0A9F824_ARUDO</name>
<organism evidence="1">
    <name type="scientific">Arundo donax</name>
    <name type="common">Giant reed</name>
    <name type="synonym">Donax arundinaceus</name>
    <dbReference type="NCBI Taxonomy" id="35708"/>
    <lineage>
        <taxon>Eukaryota</taxon>
        <taxon>Viridiplantae</taxon>
        <taxon>Streptophyta</taxon>
        <taxon>Embryophyta</taxon>
        <taxon>Tracheophyta</taxon>
        <taxon>Spermatophyta</taxon>
        <taxon>Magnoliopsida</taxon>
        <taxon>Liliopsida</taxon>
        <taxon>Poales</taxon>
        <taxon>Poaceae</taxon>
        <taxon>PACMAD clade</taxon>
        <taxon>Arundinoideae</taxon>
        <taxon>Arundineae</taxon>
        <taxon>Arundo</taxon>
    </lineage>
</organism>
<protein>
    <submittedName>
        <fullName evidence="1">Uncharacterized protein</fullName>
    </submittedName>
</protein>
<proteinExistence type="predicted"/>
<reference evidence="1" key="1">
    <citation type="submission" date="2014-09" db="EMBL/GenBank/DDBJ databases">
        <authorList>
            <person name="Magalhaes I.L.F."/>
            <person name="Oliveira U."/>
            <person name="Santos F.R."/>
            <person name="Vidigal T.H.D.A."/>
            <person name="Brescovit A.D."/>
            <person name="Santos A.J."/>
        </authorList>
    </citation>
    <scope>NUCLEOTIDE SEQUENCE</scope>
    <source>
        <tissue evidence="1">Shoot tissue taken approximately 20 cm above the soil surface</tissue>
    </source>
</reference>
<dbReference type="AlphaFoldDB" id="A0A0A9F824"/>
<accession>A0A0A9F824</accession>